<organism evidence="1 2">
    <name type="scientific">Xylaria multiplex</name>
    <dbReference type="NCBI Taxonomy" id="323545"/>
    <lineage>
        <taxon>Eukaryota</taxon>
        <taxon>Fungi</taxon>
        <taxon>Dikarya</taxon>
        <taxon>Ascomycota</taxon>
        <taxon>Pezizomycotina</taxon>
        <taxon>Sordariomycetes</taxon>
        <taxon>Xylariomycetidae</taxon>
        <taxon>Xylariales</taxon>
        <taxon>Xylariaceae</taxon>
        <taxon>Xylaria</taxon>
    </lineage>
</organism>
<protein>
    <submittedName>
        <fullName evidence="1">Uncharacterized protein</fullName>
    </submittedName>
</protein>
<dbReference type="EMBL" id="WUBL01000089">
    <property type="protein sequence ID" value="KAF2966440.1"/>
    <property type="molecule type" value="Genomic_DNA"/>
</dbReference>
<accession>A0A7C8ILG1</accession>
<gene>
    <name evidence="1" type="ORF">GQX73_g7141</name>
</gene>
<keyword evidence="2" id="KW-1185">Reference proteome</keyword>
<reference evidence="1 2" key="1">
    <citation type="submission" date="2019-12" db="EMBL/GenBank/DDBJ databases">
        <title>Draft genome sequence of the ascomycete Xylaria multiplex DSM 110363.</title>
        <authorList>
            <person name="Buettner E."/>
            <person name="Kellner H."/>
        </authorList>
    </citation>
    <scope>NUCLEOTIDE SEQUENCE [LARGE SCALE GENOMIC DNA]</scope>
    <source>
        <strain evidence="1 2">DSM 110363</strain>
    </source>
</reference>
<evidence type="ECO:0000313" key="1">
    <source>
        <dbReference type="EMBL" id="KAF2966440.1"/>
    </source>
</evidence>
<name>A0A7C8ILG1_9PEZI</name>
<dbReference type="InParanoid" id="A0A7C8ILG1"/>
<evidence type="ECO:0000313" key="2">
    <source>
        <dbReference type="Proteomes" id="UP000481858"/>
    </source>
</evidence>
<comment type="caution">
    <text evidence="1">The sequence shown here is derived from an EMBL/GenBank/DDBJ whole genome shotgun (WGS) entry which is preliminary data.</text>
</comment>
<proteinExistence type="predicted"/>
<dbReference type="Proteomes" id="UP000481858">
    <property type="component" value="Unassembled WGS sequence"/>
</dbReference>
<dbReference type="OrthoDB" id="5397183at2759"/>
<sequence>MIASDEYPLDEDLTDGDMAQLLAVSSGSINERHMPPSSVQGWDYESRSAAEYDTALKRSSPTLDLQEANANAAGIYHAAGKWQTDTPENLLDEDVDWNVVLAGSNAIQGTPLIDSCHEIEFSKRINVGMCKKISGDARPCPDEGESFPAFTRPSFPEKVRDRPSVPGMSSDILLRTCFRIGAMISQTMHSFSHKQNVVFELYARVTYSSRETLSRRQHFQFVDLFKDQQPYPAATLTNWRIDSQLDKDSATFLDTRGGPRLCWCMCKPMRDPKAVIGWTYTVLKIKEANWEQIRWAKRIICGDSEGLPSKLVTAKL</sequence>
<dbReference type="AlphaFoldDB" id="A0A7C8ILG1"/>